<reference evidence="1" key="1">
    <citation type="submission" date="2020-05" db="EMBL/GenBank/DDBJ databases">
        <title>Phylogenomic resolution of chytrid fungi.</title>
        <authorList>
            <person name="Stajich J.E."/>
            <person name="Amses K."/>
            <person name="Simmons R."/>
            <person name="Seto K."/>
            <person name="Myers J."/>
            <person name="Bonds A."/>
            <person name="Quandt C.A."/>
            <person name="Barry K."/>
            <person name="Liu P."/>
            <person name="Grigoriev I."/>
            <person name="Longcore J.E."/>
            <person name="James T.Y."/>
        </authorList>
    </citation>
    <scope>NUCLEOTIDE SEQUENCE</scope>
    <source>
        <strain evidence="1">JEL0476</strain>
    </source>
</reference>
<evidence type="ECO:0000313" key="1">
    <source>
        <dbReference type="EMBL" id="KAJ3223924.1"/>
    </source>
</evidence>
<sequence>MDIVNLMSRVSEVPQEENDFKEMGQELFDGKGGKSEHKILFTSGGEIAPSTLTEVESNDVLHDSSHNLDNDSEDLMELDSLKPMALLDENNSDGNLRGWKDFFNIGDSTSTNIEEVSINFESFAGCDDKTEEENSSFLVKEEIQSLDDVKSFAPSFISKFGVIENCDGNFENEKISLNPAETISIKDSKSEFASNAEYMGNNDRYLLHKINNLEKENIEKTFEITHLKSDIKKCFQFIDNIEKRLNEELYHSKKCKNCLQIVLSKPASLTDHNNSFYENFNLNVHKNIPNHSNASVAKDCTERVLKLSVNNSRLKVTDYFDWNFCNSNDLIFSFNKCRFSGHIDEIFLGYVLYQPKAYDSIYKWLKILKFSLEEFKKKDIVNKKLLKLFVKELLEIFNSKVSINLDGKMLIDLKDNQKFKNEVSDEYCANLNCVQHLSAITEDAALTE</sequence>
<keyword evidence="2" id="KW-1185">Reference proteome</keyword>
<dbReference type="EMBL" id="JADGJW010000112">
    <property type="protein sequence ID" value="KAJ3223924.1"/>
    <property type="molecule type" value="Genomic_DNA"/>
</dbReference>
<name>A0AAD5U5L6_9FUNG</name>
<evidence type="ECO:0000313" key="2">
    <source>
        <dbReference type="Proteomes" id="UP001211065"/>
    </source>
</evidence>
<accession>A0AAD5U5L6</accession>
<organism evidence="1 2">
    <name type="scientific">Clydaea vesicula</name>
    <dbReference type="NCBI Taxonomy" id="447962"/>
    <lineage>
        <taxon>Eukaryota</taxon>
        <taxon>Fungi</taxon>
        <taxon>Fungi incertae sedis</taxon>
        <taxon>Chytridiomycota</taxon>
        <taxon>Chytridiomycota incertae sedis</taxon>
        <taxon>Chytridiomycetes</taxon>
        <taxon>Lobulomycetales</taxon>
        <taxon>Lobulomycetaceae</taxon>
        <taxon>Clydaea</taxon>
    </lineage>
</organism>
<comment type="caution">
    <text evidence="1">The sequence shown here is derived from an EMBL/GenBank/DDBJ whole genome shotgun (WGS) entry which is preliminary data.</text>
</comment>
<protein>
    <submittedName>
        <fullName evidence="1">Uncharacterized protein</fullName>
    </submittedName>
</protein>
<dbReference type="Proteomes" id="UP001211065">
    <property type="component" value="Unassembled WGS sequence"/>
</dbReference>
<dbReference type="AlphaFoldDB" id="A0AAD5U5L6"/>
<proteinExistence type="predicted"/>
<gene>
    <name evidence="1" type="ORF">HK099_000520</name>
</gene>